<reference evidence="8 9" key="1">
    <citation type="journal article" date="2018" name="Genome Biol. Evol.">
        <title>The Genome Sequence of "Candidatus Fokinia solitaria": Insights on Reductive Evolution in Rickettsiales.</title>
        <authorList>
            <person name="Floriano A.M."/>
            <person name="Castelli M."/>
            <person name="Krenek S."/>
            <person name="Berendonk T.U."/>
            <person name="Bazzocchi C."/>
            <person name="Petroni G."/>
            <person name="Sassera D."/>
        </authorList>
    </citation>
    <scope>NUCLEOTIDE SEQUENCE [LARGE SCALE GENOMIC DNA]</scope>
    <source>
        <strain evidence="8">Rio ETE_ALG 3VII</strain>
    </source>
</reference>
<name>A0A2U8BSE0_9RICK</name>
<keyword evidence="4" id="KW-0808">Transferase</keyword>
<dbReference type="PRINTS" id="PR00506">
    <property type="entry name" value="D21N6MTFRASE"/>
</dbReference>
<dbReference type="InterPro" id="IPR029063">
    <property type="entry name" value="SAM-dependent_MTases_sf"/>
</dbReference>
<dbReference type="Proteomes" id="UP000244519">
    <property type="component" value="Chromosome"/>
</dbReference>
<dbReference type="EC" id="2.1.1.72" evidence="2"/>
<dbReference type="InterPro" id="IPR002941">
    <property type="entry name" value="DNA_methylase_N4/N6"/>
</dbReference>
<dbReference type="PROSITE" id="PS00092">
    <property type="entry name" value="N6_MTASE"/>
    <property type="match status" value="1"/>
</dbReference>
<dbReference type="GO" id="GO:0032259">
    <property type="term" value="P:methylation"/>
    <property type="evidence" value="ECO:0007669"/>
    <property type="project" value="UniProtKB-KW"/>
</dbReference>
<dbReference type="GO" id="GO:0008170">
    <property type="term" value="F:N-methyltransferase activity"/>
    <property type="evidence" value="ECO:0007669"/>
    <property type="project" value="InterPro"/>
</dbReference>
<dbReference type="SUPFAM" id="SSF53335">
    <property type="entry name" value="S-adenosyl-L-methionine-dependent methyltransferases"/>
    <property type="match status" value="1"/>
</dbReference>
<evidence type="ECO:0000256" key="4">
    <source>
        <dbReference type="ARBA" id="ARBA00022679"/>
    </source>
</evidence>
<gene>
    <name evidence="8" type="ORF">Fsol_00430</name>
</gene>
<dbReference type="OrthoDB" id="7164330at2"/>
<evidence type="ECO:0000259" key="7">
    <source>
        <dbReference type="Pfam" id="PF01555"/>
    </source>
</evidence>
<keyword evidence="9" id="KW-1185">Reference proteome</keyword>
<evidence type="ECO:0000313" key="8">
    <source>
        <dbReference type="EMBL" id="AWD33225.1"/>
    </source>
</evidence>
<evidence type="ECO:0000256" key="1">
    <source>
        <dbReference type="ARBA" id="ARBA00006594"/>
    </source>
</evidence>
<evidence type="ECO:0000256" key="3">
    <source>
        <dbReference type="ARBA" id="ARBA00022603"/>
    </source>
</evidence>
<comment type="similarity">
    <text evidence="1">Belongs to the N(4)/N(6)-methyltransferase family.</text>
</comment>
<accession>A0A2U8BSE0</accession>
<dbReference type="GO" id="GO:0009007">
    <property type="term" value="F:site-specific DNA-methyltransferase (adenine-specific) activity"/>
    <property type="evidence" value="ECO:0007669"/>
    <property type="project" value="UniProtKB-EC"/>
</dbReference>
<dbReference type="REBASE" id="249875">
    <property type="entry name" value="M.FsoALG3ORF430P"/>
</dbReference>
<dbReference type="KEGG" id="fso:Fsol_00430"/>
<dbReference type="Gene3D" id="3.40.50.150">
    <property type="entry name" value="Vaccinia Virus protein VP39"/>
    <property type="match status" value="1"/>
</dbReference>
<protein>
    <recommendedName>
        <fullName evidence="2">site-specific DNA-methyltransferase (adenine-specific)</fullName>
        <ecNumber evidence="2">2.1.1.72</ecNumber>
    </recommendedName>
</protein>
<evidence type="ECO:0000313" key="9">
    <source>
        <dbReference type="Proteomes" id="UP000244519"/>
    </source>
</evidence>
<dbReference type="Pfam" id="PF01555">
    <property type="entry name" value="N6_N4_Mtase"/>
    <property type="match status" value="1"/>
</dbReference>
<dbReference type="RefSeq" id="WP_108673249.1">
    <property type="nucleotide sequence ID" value="NZ_CP025989.1"/>
</dbReference>
<dbReference type="PIRSF" id="PIRSF015855">
    <property type="entry name" value="TypeIII_Mtase_mKpnI"/>
    <property type="match status" value="1"/>
</dbReference>
<evidence type="ECO:0000256" key="5">
    <source>
        <dbReference type="ARBA" id="ARBA00022691"/>
    </source>
</evidence>
<evidence type="ECO:0000256" key="6">
    <source>
        <dbReference type="ARBA" id="ARBA00047942"/>
    </source>
</evidence>
<evidence type="ECO:0000256" key="2">
    <source>
        <dbReference type="ARBA" id="ARBA00011900"/>
    </source>
</evidence>
<proteinExistence type="inferred from homology"/>
<dbReference type="InterPro" id="IPR002295">
    <property type="entry name" value="N4/N6-MTase_EcoPI_Mod-like"/>
</dbReference>
<dbReference type="InterPro" id="IPR002052">
    <property type="entry name" value="DNA_methylase_N6_adenine_CS"/>
</dbReference>
<keyword evidence="5" id="KW-0949">S-adenosyl-L-methionine</keyword>
<feature type="domain" description="DNA methylase N-4/N-6" evidence="7">
    <location>
        <begin position="103"/>
        <end position="339"/>
    </location>
</feature>
<sequence length="479" mass="56179">MLNFPFKDCILEGGQSKDEADYGIGFNKDGVLEEKPSKRKEVFFNEVIAKDDIDVLLNPKAIMNMKSYGEREGEIDHEKDNLLMKGNNLLALYSLLPIYRGKIKLIYIDPPYNTGNDSFQYNDNFNHSTWLTFMKNRLEVAKELLRDDGSIYITLDYNEVHYAKILTDEIFGRENFQREIIWNLGSVSGYKSTVKGYVRQHETILFYSKNNSKYFFNKKLAYTEYTENYIQNSFKEDGNGKYRFRNGEKVYLSELKGLPIGDVWDVYSLQTRTQAKELVQDFKGQGQKPEELIERVIQISTEEGDIVLDFFGGSGTTGAVAHKMKRRWIMIEQMDYVETITKVRMEKVIEGEQGGISKNQKWEGGGSFCYFELAKWNEKAKEQLLSCNSLEELKKLFHKLYEKYFFKYNFNAKRFFEGQNGDAIVEREEFKELSLSKQKEIFCKMLDLNQMYILANEVEDKVYELSEEDIILTKNFYNR</sequence>
<dbReference type="EMBL" id="CP025989">
    <property type="protein sequence ID" value="AWD33225.1"/>
    <property type="molecule type" value="Genomic_DNA"/>
</dbReference>
<organism evidence="8 9">
    <name type="scientific">Candidatus Fokinia solitaria</name>
    <dbReference type="NCBI Taxonomy" id="1802984"/>
    <lineage>
        <taxon>Bacteria</taxon>
        <taxon>Pseudomonadati</taxon>
        <taxon>Pseudomonadota</taxon>
        <taxon>Alphaproteobacteria</taxon>
        <taxon>Rickettsiales</taxon>
        <taxon>Candidatus Midichloriaceae</taxon>
        <taxon>Candidatus Fokinia</taxon>
    </lineage>
</organism>
<dbReference type="AlphaFoldDB" id="A0A2U8BSE0"/>
<dbReference type="GO" id="GO:0003677">
    <property type="term" value="F:DNA binding"/>
    <property type="evidence" value="ECO:0007669"/>
    <property type="project" value="InterPro"/>
</dbReference>
<keyword evidence="3 8" id="KW-0489">Methyltransferase</keyword>
<comment type="catalytic activity">
    <reaction evidence="6">
        <text>a 2'-deoxyadenosine in DNA + S-adenosyl-L-methionine = an N(6)-methyl-2'-deoxyadenosine in DNA + S-adenosyl-L-homocysteine + H(+)</text>
        <dbReference type="Rhea" id="RHEA:15197"/>
        <dbReference type="Rhea" id="RHEA-COMP:12418"/>
        <dbReference type="Rhea" id="RHEA-COMP:12419"/>
        <dbReference type="ChEBI" id="CHEBI:15378"/>
        <dbReference type="ChEBI" id="CHEBI:57856"/>
        <dbReference type="ChEBI" id="CHEBI:59789"/>
        <dbReference type="ChEBI" id="CHEBI:90615"/>
        <dbReference type="ChEBI" id="CHEBI:90616"/>
        <dbReference type="EC" id="2.1.1.72"/>
    </reaction>
</comment>